<dbReference type="InterPro" id="IPR026444">
    <property type="entry name" value="Secre_tail"/>
</dbReference>
<proteinExistence type="predicted"/>
<evidence type="ECO:0000256" key="1">
    <source>
        <dbReference type="SAM" id="SignalP"/>
    </source>
</evidence>
<feature type="chain" id="PRO_5022743233" evidence="1">
    <location>
        <begin position="31"/>
        <end position="778"/>
    </location>
</feature>
<organism evidence="3 4">
    <name type="scientific">Arachidicoccus ginsenosidivorans</name>
    <dbReference type="NCBI Taxonomy" id="496057"/>
    <lineage>
        <taxon>Bacteria</taxon>
        <taxon>Pseudomonadati</taxon>
        <taxon>Bacteroidota</taxon>
        <taxon>Chitinophagia</taxon>
        <taxon>Chitinophagales</taxon>
        <taxon>Chitinophagaceae</taxon>
        <taxon>Arachidicoccus</taxon>
    </lineage>
</organism>
<dbReference type="OrthoDB" id="5513218at2"/>
<sequence length="778" mass="80752">MKTFLLQNPKRILAIAGLASICGLFGTASAQYTGRIYATVQNFSADNTTVVVVPTEISTVTNPGNAITSSTLQDYSTPNITLGLLGTTVRQYLQFRNPDNSVRTLPTGTVVHIKLGVSAGLLGLDVAGLLGNTTVGSFTDLSGTPGNADATRTPGPSTSGGNTLVSLLSGAGTDELAYVTTAPSNGIYLELKAPLAGVAYSGDLFHAYIYGDVPTSPGCPKTIDWTYSTAASPLASTVGDLSTITHPEYAVDQDPTTAATLNPINVLNTTVLNLTLNTPAKVGDSIRILLNNPNAGLLDLAALHGMVIKAYDGPNQVGANIDETSSLLTLQLFPQSTTISEITAAVVPTGGQTSTTFDRISIQIGGVASVSSLLGNGSINIYGADVLVAAPQLKDGEADQYAYANTSVNLNSYVNANGTDGIVWYDAAEGGNIVTSPVTLTANKTYYAASERDGCSDASARTALNMKIATISSSDLSSGNAGTPYTGKLDITVATNPNLPHTPIYKLQNITGVFTSGTVKVNLSKSDIFNRYAMAAIPAIYAAGPLASISTTAFAAIPVDNGLDIDEDGNVTGTPDAEGNLQIEADVFDQANNLPAGHISKTLSIGAALPVTLTNFDVNLDANKNAVVTWTTESEQGSIRFDVLRSNDGTNFSTIGSVDAAGISTKSIDYSFTDHNPGAKSYYKLNVVKNDGIKSSNIVSITGGRVAGFSINPNPASNDITITGLSDIKTVSIYDASGRLVQTATNSHISVRNLSQGIYFVTVVTKDGNKVNSKFIKK</sequence>
<accession>A0A5B8VKM5</accession>
<dbReference type="NCBIfam" id="TIGR04183">
    <property type="entry name" value="Por_Secre_tail"/>
    <property type="match status" value="1"/>
</dbReference>
<dbReference type="InterPro" id="IPR013783">
    <property type="entry name" value="Ig-like_fold"/>
</dbReference>
<evidence type="ECO:0000259" key="2">
    <source>
        <dbReference type="Pfam" id="PF18962"/>
    </source>
</evidence>
<dbReference type="Gene3D" id="2.60.40.10">
    <property type="entry name" value="Immunoglobulins"/>
    <property type="match status" value="1"/>
</dbReference>
<dbReference type="AlphaFoldDB" id="A0A5B8VKM5"/>
<reference evidence="3 4" key="1">
    <citation type="journal article" date="2017" name="Int. J. Syst. Evol. Microbiol.">
        <title>Arachidicoccus ginsenosidivorans sp. nov., with ginsenoside-converting activity isolated from ginseng cultivating soil.</title>
        <authorList>
            <person name="Siddiqi M.Z."/>
            <person name="Aslam Z."/>
            <person name="Im W.T."/>
        </authorList>
    </citation>
    <scope>NUCLEOTIDE SEQUENCE [LARGE SCALE GENOMIC DNA]</scope>
    <source>
        <strain evidence="3 4">Gsoil 809</strain>
    </source>
</reference>
<feature type="domain" description="Secretion system C-terminal sorting" evidence="2">
    <location>
        <begin position="711"/>
        <end position="776"/>
    </location>
</feature>
<keyword evidence="4" id="KW-1185">Reference proteome</keyword>
<dbReference type="Pfam" id="PF18962">
    <property type="entry name" value="Por_Secre_tail"/>
    <property type="match status" value="1"/>
</dbReference>
<dbReference type="EMBL" id="CP042434">
    <property type="protein sequence ID" value="QEC72077.1"/>
    <property type="molecule type" value="Genomic_DNA"/>
</dbReference>
<dbReference type="RefSeq" id="WP_146781740.1">
    <property type="nucleotide sequence ID" value="NZ_CP042434.1"/>
</dbReference>
<protein>
    <submittedName>
        <fullName evidence="3">T9SS type A sorting domain-containing protein</fullName>
    </submittedName>
</protein>
<dbReference type="KEGG" id="agi:FSB73_10745"/>
<gene>
    <name evidence="3" type="ORF">FSB73_10745</name>
</gene>
<keyword evidence="1" id="KW-0732">Signal</keyword>
<evidence type="ECO:0000313" key="4">
    <source>
        <dbReference type="Proteomes" id="UP000321291"/>
    </source>
</evidence>
<name>A0A5B8VKM5_9BACT</name>
<dbReference type="Proteomes" id="UP000321291">
    <property type="component" value="Chromosome"/>
</dbReference>
<feature type="signal peptide" evidence="1">
    <location>
        <begin position="1"/>
        <end position="30"/>
    </location>
</feature>
<evidence type="ECO:0000313" key="3">
    <source>
        <dbReference type="EMBL" id="QEC72077.1"/>
    </source>
</evidence>